<evidence type="ECO:0000313" key="2">
    <source>
        <dbReference type="Proteomes" id="UP000287176"/>
    </source>
</evidence>
<reference evidence="1 2" key="1">
    <citation type="submission" date="2018-06" db="EMBL/GenBank/DDBJ databases">
        <title>Combined omics and stable isotope probing to characterize newly discovered Mariana Back-Arc vent microbial communities.</title>
        <authorList>
            <person name="Trembath-Reichert E."/>
            <person name="Huber J.A."/>
        </authorList>
    </citation>
    <scope>NUCLEOTIDE SEQUENCE [LARGE SCALE GENOMIC DNA]</scope>
    <source>
        <strain evidence="1">MAG 24</strain>
    </source>
</reference>
<name>A0A432GEE9_9DELT</name>
<accession>A0A432GEE9</accession>
<protein>
    <submittedName>
        <fullName evidence="1">Uncharacterized protein</fullName>
    </submittedName>
</protein>
<organism evidence="1 2">
    <name type="scientific">SAR324 cluster bacterium</name>
    <dbReference type="NCBI Taxonomy" id="2024889"/>
    <lineage>
        <taxon>Bacteria</taxon>
        <taxon>Deltaproteobacteria</taxon>
        <taxon>SAR324 cluster</taxon>
    </lineage>
</organism>
<gene>
    <name evidence="1" type="ORF">DSY94_10830</name>
</gene>
<sequence>MSKKLLRALSYLKQPLFEFLNKSGFITDANREKLGRVHKSDLNQTLKEGYLATAQEDQEISVGMTRQIS</sequence>
<dbReference type="AlphaFoldDB" id="A0A432GEE9"/>
<comment type="caution">
    <text evidence="1">The sequence shown here is derived from an EMBL/GenBank/DDBJ whole genome shotgun (WGS) entry which is preliminary data.</text>
</comment>
<proteinExistence type="predicted"/>
<evidence type="ECO:0000313" key="1">
    <source>
        <dbReference type="EMBL" id="RTZ82172.1"/>
    </source>
</evidence>
<dbReference type="Proteomes" id="UP000287176">
    <property type="component" value="Unassembled WGS sequence"/>
</dbReference>
<dbReference type="EMBL" id="QNZI01000285">
    <property type="protein sequence ID" value="RTZ82172.1"/>
    <property type="molecule type" value="Genomic_DNA"/>
</dbReference>